<evidence type="ECO:0000313" key="3">
    <source>
        <dbReference type="Proteomes" id="UP001054945"/>
    </source>
</evidence>
<reference evidence="2 3" key="1">
    <citation type="submission" date="2021-06" db="EMBL/GenBank/DDBJ databases">
        <title>Caerostris extrusa draft genome.</title>
        <authorList>
            <person name="Kono N."/>
            <person name="Arakawa K."/>
        </authorList>
    </citation>
    <scope>NUCLEOTIDE SEQUENCE [LARGE SCALE GENOMIC DNA]</scope>
</reference>
<feature type="region of interest" description="Disordered" evidence="1">
    <location>
        <begin position="97"/>
        <end position="118"/>
    </location>
</feature>
<keyword evidence="3" id="KW-1185">Reference proteome</keyword>
<accession>A0AAV4MJ20</accession>
<dbReference type="AlphaFoldDB" id="A0AAV4MJ20"/>
<dbReference type="EMBL" id="BPLR01002257">
    <property type="protein sequence ID" value="GIX71825.1"/>
    <property type="molecule type" value="Genomic_DNA"/>
</dbReference>
<evidence type="ECO:0000313" key="2">
    <source>
        <dbReference type="EMBL" id="GIX71825.1"/>
    </source>
</evidence>
<dbReference type="Proteomes" id="UP001054945">
    <property type="component" value="Unassembled WGS sequence"/>
</dbReference>
<comment type="caution">
    <text evidence="2">The sequence shown here is derived from an EMBL/GenBank/DDBJ whole genome shotgun (WGS) entry which is preliminary data.</text>
</comment>
<proteinExistence type="predicted"/>
<organism evidence="2 3">
    <name type="scientific">Caerostris extrusa</name>
    <name type="common">Bark spider</name>
    <name type="synonym">Caerostris bankana</name>
    <dbReference type="NCBI Taxonomy" id="172846"/>
    <lineage>
        <taxon>Eukaryota</taxon>
        <taxon>Metazoa</taxon>
        <taxon>Ecdysozoa</taxon>
        <taxon>Arthropoda</taxon>
        <taxon>Chelicerata</taxon>
        <taxon>Arachnida</taxon>
        <taxon>Araneae</taxon>
        <taxon>Araneomorphae</taxon>
        <taxon>Entelegynae</taxon>
        <taxon>Araneoidea</taxon>
        <taxon>Araneidae</taxon>
        <taxon>Caerostris</taxon>
    </lineage>
</organism>
<sequence length="161" mass="17936">MFVLGTEAAMIRKLVHLPRFVVGPRLKGGPMFKQPGDCFTFPGIPLWVLDLRVPYVQTARRLRIVMDLLRSGRVFDPNPPCPTPPLLTKPGMVREGAERGGEQKTGLVGRGSRGSMRGKSRFTFNEDLRCSGLKGRQNIEIRPLRTATHITFDLSDCSGME</sequence>
<name>A0AAV4MJ20_CAEEX</name>
<evidence type="ECO:0000256" key="1">
    <source>
        <dbReference type="SAM" id="MobiDB-lite"/>
    </source>
</evidence>
<protein>
    <submittedName>
        <fullName evidence="2">Uncharacterized protein</fullName>
    </submittedName>
</protein>
<gene>
    <name evidence="2" type="ORF">CEXT_541911</name>
</gene>